<dbReference type="EMBL" id="JAUSVS010000004">
    <property type="protein sequence ID" value="MDQ0464820.1"/>
    <property type="molecule type" value="Genomic_DNA"/>
</dbReference>
<feature type="transmembrane region" description="Helical" evidence="1">
    <location>
        <begin position="238"/>
        <end position="260"/>
    </location>
</feature>
<feature type="transmembrane region" description="Helical" evidence="1">
    <location>
        <begin position="71"/>
        <end position="100"/>
    </location>
</feature>
<keyword evidence="1" id="KW-0812">Transmembrane</keyword>
<comment type="caution">
    <text evidence="2">The sequence shown here is derived from an EMBL/GenBank/DDBJ whole genome shotgun (WGS) entry which is preliminary data.</text>
</comment>
<keyword evidence="3" id="KW-1185">Reference proteome</keyword>
<keyword evidence="1" id="KW-0472">Membrane</keyword>
<feature type="transmembrane region" description="Helical" evidence="1">
    <location>
        <begin position="120"/>
        <end position="143"/>
    </location>
</feature>
<name>A0ABU0ITR9_9CAUL</name>
<feature type="transmembrane region" description="Helical" evidence="1">
    <location>
        <begin position="190"/>
        <end position="218"/>
    </location>
</feature>
<proteinExistence type="predicted"/>
<reference evidence="2 3" key="1">
    <citation type="submission" date="2023-07" db="EMBL/GenBank/DDBJ databases">
        <title>Genomic Encyclopedia of Type Strains, Phase IV (KMG-IV): sequencing the most valuable type-strain genomes for metagenomic binning, comparative biology and taxonomic classification.</title>
        <authorList>
            <person name="Goeker M."/>
        </authorList>
    </citation>
    <scope>NUCLEOTIDE SEQUENCE [LARGE SCALE GENOMIC DNA]</scope>
    <source>
        <strain evidence="2 3">DSM 18695</strain>
    </source>
</reference>
<protein>
    <recommendedName>
        <fullName evidence="4">Glycerophosphoryl diester phosphodiesterase membrane domain-containing protein</fullName>
    </recommendedName>
</protein>
<evidence type="ECO:0000256" key="1">
    <source>
        <dbReference type="SAM" id="Phobius"/>
    </source>
</evidence>
<evidence type="ECO:0000313" key="2">
    <source>
        <dbReference type="EMBL" id="MDQ0464820.1"/>
    </source>
</evidence>
<sequence length="278" mass="28977">MAVTTDDRIGQTFDIGRVIGRVFTTFKRNAVTFGVAGFMVWLLTAAIELGASLAAATAVSPQHRNEWLSHGFFGGLGILCILGFLLPLAFVHAMVVWGSISDLTGKKPGVGQCLRAGWRHMLPVAGVGALYMLGVWAGAWFLVIPGLALATVWAAATPCQVWEDTGVMESLSNSIALTENNRLAIFGLRLVMGVIGFGVVAATLLIVSLLVGATMPAIYEAAADANPLAVGLGVLDLLLYMAAIVVLLAGGSVVPAAIYVELKALKGELPGATLEGFN</sequence>
<dbReference type="RefSeq" id="WP_307349758.1">
    <property type="nucleotide sequence ID" value="NZ_JAUSVS010000004.1"/>
</dbReference>
<keyword evidence="1" id="KW-1133">Transmembrane helix</keyword>
<feature type="transmembrane region" description="Helical" evidence="1">
    <location>
        <begin position="38"/>
        <end position="59"/>
    </location>
</feature>
<organism evidence="2 3">
    <name type="scientific">Caulobacter ginsengisoli</name>
    <dbReference type="NCBI Taxonomy" id="400775"/>
    <lineage>
        <taxon>Bacteria</taxon>
        <taxon>Pseudomonadati</taxon>
        <taxon>Pseudomonadota</taxon>
        <taxon>Alphaproteobacteria</taxon>
        <taxon>Caulobacterales</taxon>
        <taxon>Caulobacteraceae</taxon>
        <taxon>Caulobacter</taxon>
    </lineage>
</organism>
<gene>
    <name evidence="2" type="ORF">QO010_002604</name>
</gene>
<evidence type="ECO:0000313" key="3">
    <source>
        <dbReference type="Proteomes" id="UP001228905"/>
    </source>
</evidence>
<evidence type="ECO:0008006" key="4">
    <source>
        <dbReference type="Google" id="ProtNLM"/>
    </source>
</evidence>
<dbReference type="Proteomes" id="UP001228905">
    <property type="component" value="Unassembled WGS sequence"/>
</dbReference>
<accession>A0ABU0ITR9</accession>